<feature type="transmembrane region" description="Helical" evidence="3">
    <location>
        <begin position="676"/>
        <end position="693"/>
    </location>
</feature>
<dbReference type="PANTHER" id="PTHR11895">
    <property type="entry name" value="TRANSAMIDASE"/>
    <property type="match status" value="1"/>
</dbReference>
<accession>A0A429ZW33</accession>
<evidence type="ECO:0000259" key="4">
    <source>
        <dbReference type="Pfam" id="PF01425"/>
    </source>
</evidence>
<dbReference type="InterPro" id="IPR036928">
    <property type="entry name" value="AS_sf"/>
</dbReference>
<dbReference type="InterPro" id="IPR023631">
    <property type="entry name" value="Amidase_dom"/>
</dbReference>
<feature type="region of interest" description="Disordered" evidence="2">
    <location>
        <begin position="521"/>
        <end position="678"/>
    </location>
</feature>
<comment type="caution">
    <text evidence="5">The sequence shown here is derived from an EMBL/GenBank/DDBJ whole genome shotgun (WGS) entry which is preliminary data.</text>
</comment>
<dbReference type="NCBIfam" id="TIGR01167">
    <property type="entry name" value="LPXTG_anchor"/>
    <property type="match status" value="1"/>
</dbReference>
<dbReference type="GO" id="GO:0003824">
    <property type="term" value="F:catalytic activity"/>
    <property type="evidence" value="ECO:0007669"/>
    <property type="project" value="InterPro"/>
</dbReference>
<dbReference type="Gene3D" id="3.90.1300.10">
    <property type="entry name" value="Amidase signature (AS) domain"/>
    <property type="match status" value="1"/>
</dbReference>
<dbReference type="OrthoDB" id="9811471at2"/>
<dbReference type="RefSeq" id="WP_126778063.1">
    <property type="nucleotide sequence ID" value="NZ_NGJU01000001.1"/>
</dbReference>
<reference evidence="5 6" key="1">
    <citation type="submission" date="2017-05" db="EMBL/GenBank/DDBJ databases">
        <title>Vagococcus spp. assemblies.</title>
        <authorList>
            <person name="Gulvik C.A."/>
        </authorList>
    </citation>
    <scope>NUCLEOTIDE SEQUENCE [LARGE SCALE GENOMIC DNA]</scope>
    <source>
        <strain evidence="5 6">NCFB 2777</strain>
    </source>
</reference>
<evidence type="ECO:0000313" key="5">
    <source>
        <dbReference type="EMBL" id="RST97938.1"/>
    </source>
</evidence>
<organism evidence="5 6">
    <name type="scientific">Vagococcus salmoninarum</name>
    <dbReference type="NCBI Taxonomy" id="2739"/>
    <lineage>
        <taxon>Bacteria</taxon>
        <taxon>Bacillati</taxon>
        <taxon>Bacillota</taxon>
        <taxon>Bacilli</taxon>
        <taxon>Lactobacillales</taxon>
        <taxon>Enterococcaceae</taxon>
        <taxon>Vagococcus</taxon>
    </lineage>
</organism>
<dbReference type="Proteomes" id="UP000287239">
    <property type="component" value="Unassembled WGS sequence"/>
</dbReference>
<dbReference type="GeneID" id="98566970"/>
<keyword evidence="3" id="KW-0472">Membrane</keyword>
<dbReference type="EMBL" id="NGJU01000001">
    <property type="protein sequence ID" value="RST97938.1"/>
    <property type="molecule type" value="Genomic_DNA"/>
</dbReference>
<gene>
    <name evidence="5" type="ORF">CBF35_01195</name>
</gene>
<name>A0A429ZW33_9ENTE</name>
<keyword evidence="3" id="KW-0812">Transmembrane</keyword>
<dbReference type="Pfam" id="PF01425">
    <property type="entry name" value="Amidase"/>
    <property type="match status" value="1"/>
</dbReference>
<feature type="compositionally biased region" description="Low complexity" evidence="2">
    <location>
        <begin position="527"/>
        <end position="656"/>
    </location>
</feature>
<proteinExistence type="inferred from homology"/>
<dbReference type="PANTHER" id="PTHR11895:SF7">
    <property type="entry name" value="GLUTAMYL-TRNA(GLN) AMIDOTRANSFERASE SUBUNIT A, MITOCHONDRIAL"/>
    <property type="match status" value="1"/>
</dbReference>
<comment type="similarity">
    <text evidence="1">Belongs to the amidase family.</text>
</comment>
<dbReference type="PROSITE" id="PS00571">
    <property type="entry name" value="AMIDASES"/>
    <property type="match status" value="1"/>
</dbReference>
<keyword evidence="6" id="KW-1185">Reference proteome</keyword>
<dbReference type="SUPFAM" id="SSF75304">
    <property type="entry name" value="Amidase signature (AS) enzymes"/>
    <property type="match status" value="1"/>
</dbReference>
<evidence type="ECO:0000256" key="1">
    <source>
        <dbReference type="ARBA" id="ARBA00009199"/>
    </source>
</evidence>
<keyword evidence="3" id="KW-1133">Transmembrane helix</keyword>
<feature type="domain" description="Amidase" evidence="4">
    <location>
        <begin position="72"/>
        <end position="504"/>
    </location>
</feature>
<evidence type="ECO:0000313" key="6">
    <source>
        <dbReference type="Proteomes" id="UP000287239"/>
    </source>
</evidence>
<sequence length="701" mass="74189">MREFKRKLVLPLSVLVIIFSNFSSLAINSVVAQEATFQSAVETRGISRERYNRATALELAEMVRSGHVTSGELVQLALDQISENDPQYNAVITTRRVAALAEAEELVDTGQPFLGVPLLLKGLGHTLRGESNTNGIGFLKDQVAGGTGRFTKALQEAGFIIIGQTNFPEMGLKNVSDARMYGPPTSTPWNPAFQAGGSSGGSAASVADGMVPVASGSDAGGSIRIPASWTSTIGLKPSRGILLGNSGSPRNQTGHFALTRSMADTEKLFQELEVPGVALKPPTDLKSLKIGYTTKSPVGTPVSPEAEAAVTEAVAFLRSQGFTVEAAEPAVDGVKLMESYYTIAAGSMGIINFLANQTLKRDAVIDDVELLTWGLYQTSKVTTSDEVTAAWEFNQEVGAEMARFHQEYPIFLTPTTAWTAPEIGNPLMSEAYQQQLTEIENLAGPERKQLIYDQWLEALTLTPYTQQANLTGQPALSLPTYVSPAGLPLGIQLTAAKDQDLTLLAFGELFEEEGQFRLLHPLDQGEPTEPSTSASDTTESTSEGSASEPTTSSSAPSETTSESSTSEGMTSSSDLSETTSESSTSESTTSSSASSETTSESSTSEGMTSSSDLSETTSESSTSESTTSSSASSETTSESSTSEPRLSQSTGASSSSQKNNQQIKPKLPKTGGKSPWGASLFGISLSGSIFVILRRKHKSQR</sequence>
<dbReference type="InterPro" id="IPR020556">
    <property type="entry name" value="Amidase_CS"/>
</dbReference>
<protein>
    <recommendedName>
        <fullName evidence="4">Amidase domain-containing protein</fullName>
    </recommendedName>
</protein>
<evidence type="ECO:0000256" key="3">
    <source>
        <dbReference type="SAM" id="Phobius"/>
    </source>
</evidence>
<dbReference type="AlphaFoldDB" id="A0A429ZW33"/>
<dbReference type="InterPro" id="IPR000120">
    <property type="entry name" value="Amidase"/>
</dbReference>
<evidence type="ECO:0000256" key="2">
    <source>
        <dbReference type="SAM" id="MobiDB-lite"/>
    </source>
</evidence>